<keyword evidence="1" id="KW-1133">Transmembrane helix</keyword>
<sequence length="145" mass="17561">MLNLQKGYKIKILKIIQLIIILNMTFLYCYQIKQLKELYVIRDKKQKQTIKEEQMMKSNDQKIQLDEIIKDFQIIKFEYKLKTKNKNLPSTQIYRIKIVLFQTTMKLNSKSHIKSQTYKVGLLDFLSKQLNHNHQQLNHIFKNNQ</sequence>
<protein>
    <recommendedName>
        <fullName evidence="4">Transmembrane protein</fullName>
    </recommendedName>
</protein>
<dbReference type="HOGENOM" id="CLU_1790642_0_0_1"/>
<organism evidence="2 3">
    <name type="scientific">Paramecium tetraurelia</name>
    <dbReference type="NCBI Taxonomy" id="5888"/>
    <lineage>
        <taxon>Eukaryota</taxon>
        <taxon>Sar</taxon>
        <taxon>Alveolata</taxon>
        <taxon>Ciliophora</taxon>
        <taxon>Intramacronucleata</taxon>
        <taxon>Oligohymenophorea</taxon>
        <taxon>Peniculida</taxon>
        <taxon>Parameciidae</taxon>
        <taxon>Paramecium</taxon>
    </lineage>
</organism>
<evidence type="ECO:0000313" key="2">
    <source>
        <dbReference type="EMBL" id="CAK58446.1"/>
    </source>
</evidence>
<dbReference type="RefSeq" id="XP_001425844.1">
    <property type="nucleotide sequence ID" value="XM_001425807.1"/>
</dbReference>
<name>A0BIS9_PARTE</name>
<keyword evidence="1" id="KW-0472">Membrane</keyword>
<reference evidence="2 3" key="1">
    <citation type="journal article" date="2006" name="Nature">
        <title>Global trends of whole-genome duplications revealed by the ciliate Paramecium tetraurelia.</title>
        <authorList>
            <consortium name="Genoscope"/>
            <person name="Aury J.-M."/>
            <person name="Jaillon O."/>
            <person name="Duret L."/>
            <person name="Noel B."/>
            <person name="Jubin C."/>
            <person name="Porcel B.M."/>
            <person name="Segurens B."/>
            <person name="Daubin V."/>
            <person name="Anthouard V."/>
            <person name="Aiach N."/>
            <person name="Arnaiz O."/>
            <person name="Billaut A."/>
            <person name="Beisson J."/>
            <person name="Blanc I."/>
            <person name="Bouhouche K."/>
            <person name="Camara F."/>
            <person name="Duharcourt S."/>
            <person name="Guigo R."/>
            <person name="Gogendeau D."/>
            <person name="Katinka M."/>
            <person name="Keller A.-M."/>
            <person name="Kissmehl R."/>
            <person name="Klotz C."/>
            <person name="Koll F."/>
            <person name="Le Moue A."/>
            <person name="Lepere C."/>
            <person name="Malinsky S."/>
            <person name="Nowacki M."/>
            <person name="Nowak J.K."/>
            <person name="Plattner H."/>
            <person name="Poulain J."/>
            <person name="Ruiz F."/>
            <person name="Serrano V."/>
            <person name="Zagulski M."/>
            <person name="Dessen P."/>
            <person name="Betermier M."/>
            <person name="Weissenbach J."/>
            <person name="Scarpelli C."/>
            <person name="Schachter V."/>
            <person name="Sperling L."/>
            <person name="Meyer E."/>
            <person name="Cohen J."/>
            <person name="Wincker P."/>
        </authorList>
    </citation>
    <scope>NUCLEOTIDE SEQUENCE [LARGE SCALE GENOMIC DNA]</scope>
    <source>
        <strain evidence="2 3">Stock d4-2</strain>
    </source>
</reference>
<dbReference type="EMBL" id="CT867997">
    <property type="protein sequence ID" value="CAK58446.1"/>
    <property type="molecule type" value="Genomic_DNA"/>
</dbReference>
<evidence type="ECO:0000256" key="1">
    <source>
        <dbReference type="SAM" id="Phobius"/>
    </source>
</evidence>
<dbReference type="GeneID" id="5011628"/>
<keyword evidence="3" id="KW-1185">Reference proteome</keyword>
<keyword evidence="1" id="KW-0812">Transmembrane</keyword>
<gene>
    <name evidence="2" type="ORF">GSPATT00004818001</name>
</gene>
<evidence type="ECO:0008006" key="4">
    <source>
        <dbReference type="Google" id="ProtNLM"/>
    </source>
</evidence>
<dbReference type="InParanoid" id="A0BIS9"/>
<proteinExistence type="predicted"/>
<accession>A0BIS9</accession>
<evidence type="ECO:0000313" key="3">
    <source>
        <dbReference type="Proteomes" id="UP000000600"/>
    </source>
</evidence>
<dbReference type="KEGG" id="ptm:GSPATT00004818001"/>
<feature type="transmembrane region" description="Helical" evidence="1">
    <location>
        <begin position="12"/>
        <end position="30"/>
    </location>
</feature>
<dbReference type="Proteomes" id="UP000000600">
    <property type="component" value="Unassembled WGS sequence"/>
</dbReference>
<dbReference type="AlphaFoldDB" id="A0BIS9"/>